<keyword evidence="4 8" id="KW-0914">Notch signaling pathway</keyword>
<evidence type="ECO:0000256" key="3">
    <source>
        <dbReference type="ARBA" id="ARBA00022824"/>
    </source>
</evidence>
<keyword evidence="8" id="KW-0378">Hydrolase</keyword>
<feature type="transmembrane region" description="Helical" evidence="8">
    <location>
        <begin position="130"/>
        <end position="148"/>
    </location>
</feature>
<accession>A0ABQ7S4X2</accession>
<gene>
    <name evidence="10" type="primary">sel-12</name>
    <name evidence="10" type="ORF">GZH46_03041</name>
</gene>
<keyword evidence="5 8" id="KW-1133">Transmembrane helix</keyword>
<sequence length="434" mass="48178">MSDCSPLRASGDHTSPSQSTASHESPNNNNIDKHDDEGLKYGAKHVIKLFIPISLCMVVVVGTMKLTDTYNYTSDNVIWYAPFTDQTVDTGTRLWQSLANALIMLCVIVVMTTLLIMLYKFKFYRVIHGWLILSSLLLLFIFTLMYVAEILRAYNIPLDDYTLMIGIWNFGVVGMACIHWKGPLILQQCYLIMISALMALVFIKYLPDWTTWTVLAVVSIWDLVAVLSPKGPLRILVETAQERNEPIFPALIYSSAVAWIAGAATVSLATTVVGQTEHGRSPGTSSDTEEPPRVDFIQHSDSVIVMSSTPNQNRRSRSENNVRLTNDTVDVVTNVHDNKIPDDDDRGIKLGLGDFIFFSVLVGKASSYGDWNITFACYVAILVGLCMTLALLAIARKALPALPISIAFGLTSFFLALNFAVPFSELLAWEQVYI</sequence>
<name>A0ABQ7S4X2_9ACAR</name>
<keyword evidence="3 8" id="KW-0256">Endoplasmic reticulum</keyword>
<evidence type="ECO:0000313" key="10">
    <source>
        <dbReference type="EMBL" id="KAG9508462.1"/>
    </source>
</evidence>
<evidence type="ECO:0000256" key="5">
    <source>
        <dbReference type="ARBA" id="ARBA00022989"/>
    </source>
</evidence>
<evidence type="ECO:0000256" key="8">
    <source>
        <dbReference type="RuleBase" id="RU361148"/>
    </source>
</evidence>
<feature type="transmembrane region" description="Helical" evidence="8">
    <location>
        <begin position="185"/>
        <end position="203"/>
    </location>
</feature>
<feature type="transmembrane region" description="Helical" evidence="8">
    <location>
        <begin position="373"/>
        <end position="394"/>
    </location>
</feature>
<comment type="subcellular location">
    <subcellularLocation>
        <location evidence="8">Endoplasmic reticulum membrane</location>
        <topology evidence="8">Multi-pass membrane protein</topology>
    </subcellularLocation>
    <subcellularLocation>
        <location evidence="8">Golgi apparatus membrane</location>
        <topology evidence="8">Multi-pass membrane protein</topology>
    </subcellularLocation>
</comment>
<evidence type="ECO:0000256" key="7">
    <source>
        <dbReference type="ARBA" id="ARBA00023136"/>
    </source>
</evidence>
<dbReference type="Proteomes" id="UP000825002">
    <property type="component" value="Unassembled WGS sequence"/>
</dbReference>
<feature type="transmembrane region" description="Helical" evidence="8">
    <location>
        <begin position="250"/>
        <end position="273"/>
    </location>
</feature>
<comment type="subunit">
    <text evidence="8">Homodimer.</text>
</comment>
<keyword evidence="2 8" id="KW-0812">Transmembrane</keyword>
<comment type="function">
    <text evidence="8">Probable subunit of the gamma-secretase complex, an endoprotease complex that catalyzes the intramembrane cleavage of integral membrane proteins such as Notch receptors.</text>
</comment>
<evidence type="ECO:0000313" key="11">
    <source>
        <dbReference type="Proteomes" id="UP000825002"/>
    </source>
</evidence>
<dbReference type="EMBL" id="JAIFTH010001727">
    <property type="protein sequence ID" value="KAG9508462.1"/>
    <property type="molecule type" value="Genomic_DNA"/>
</dbReference>
<evidence type="ECO:0000256" key="9">
    <source>
        <dbReference type="SAM" id="MobiDB-lite"/>
    </source>
</evidence>
<evidence type="ECO:0000256" key="6">
    <source>
        <dbReference type="ARBA" id="ARBA00023034"/>
    </source>
</evidence>
<feature type="transmembrane region" description="Helical" evidence="8">
    <location>
        <begin position="49"/>
        <end position="67"/>
    </location>
</feature>
<dbReference type="SMART" id="SM00730">
    <property type="entry name" value="PSN"/>
    <property type="match status" value="1"/>
</dbReference>
<dbReference type="EC" id="3.4.23.-" evidence="8"/>
<keyword evidence="11" id="KW-1185">Reference proteome</keyword>
<evidence type="ECO:0000256" key="1">
    <source>
        <dbReference type="ARBA" id="ARBA00008604"/>
    </source>
</evidence>
<keyword evidence="7 8" id="KW-0472">Membrane</keyword>
<dbReference type="Gene3D" id="1.10.472.100">
    <property type="entry name" value="Presenilin"/>
    <property type="match status" value="1"/>
</dbReference>
<feature type="transmembrane region" description="Helical" evidence="8">
    <location>
        <begin position="98"/>
        <end position="118"/>
    </location>
</feature>
<evidence type="ECO:0000256" key="4">
    <source>
        <dbReference type="ARBA" id="ARBA00022976"/>
    </source>
</evidence>
<dbReference type="PRINTS" id="PR01072">
    <property type="entry name" value="PRESENILIN"/>
</dbReference>
<dbReference type="InterPro" id="IPR001108">
    <property type="entry name" value="Peptidase_A22A"/>
</dbReference>
<dbReference type="PANTHER" id="PTHR10202:SF13">
    <property type="entry name" value="PRESENILIN HOMOLOG"/>
    <property type="match status" value="1"/>
</dbReference>
<dbReference type="Pfam" id="PF01080">
    <property type="entry name" value="Presenilin"/>
    <property type="match status" value="1"/>
</dbReference>
<comment type="caution">
    <text evidence="10">The sequence shown here is derived from an EMBL/GenBank/DDBJ whole genome shotgun (WGS) entry which is preliminary data.</text>
</comment>
<feature type="transmembrane region" description="Helical" evidence="8">
    <location>
        <begin position="401"/>
        <end position="421"/>
    </location>
</feature>
<feature type="transmembrane region" description="Helical" evidence="8">
    <location>
        <begin position="160"/>
        <end position="178"/>
    </location>
</feature>
<feature type="non-terminal residue" evidence="10">
    <location>
        <position position="1"/>
    </location>
</feature>
<reference evidence="10 11" key="1">
    <citation type="submission" date="2020-10" db="EMBL/GenBank/DDBJ databases">
        <authorList>
            <person name="Klimov P.B."/>
            <person name="Dyachkov S.M."/>
            <person name="Chetverikov P.E."/>
        </authorList>
    </citation>
    <scope>NUCLEOTIDE SEQUENCE [LARGE SCALE GENOMIC DNA]</scope>
    <source>
        <strain evidence="10">BMOC 18-1129-001#AD2665</strain>
        <tissue evidence="10">Entire mites</tissue>
    </source>
</reference>
<dbReference type="InterPro" id="IPR042524">
    <property type="entry name" value="Presenilin_C"/>
</dbReference>
<comment type="domain">
    <text evidence="8">The PAL motif is required for normal active site conformation.</text>
</comment>
<feature type="compositionally biased region" description="Polar residues" evidence="9">
    <location>
        <begin position="12"/>
        <end position="30"/>
    </location>
</feature>
<organism evidence="10 11">
    <name type="scientific">Fragariocoptes setiger</name>
    <dbReference type="NCBI Taxonomy" id="1670756"/>
    <lineage>
        <taxon>Eukaryota</taxon>
        <taxon>Metazoa</taxon>
        <taxon>Ecdysozoa</taxon>
        <taxon>Arthropoda</taxon>
        <taxon>Chelicerata</taxon>
        <taxon>Arachnida</taxon>
        <taxon>Acari</taxon>
        <taxon>Acariformes</taxon>
        <taxon>Trombidiformes</taxon>
        <taxon>Prostigmata</taxon>
        <taxon>Eupodina</taxon>
        <taxon>Eriophyoidea</taxon>
        <taxon>Phytoptidae</taxon>
        <taxon>Fragariocoptes</taxon>
    </lineage>
</organism>
<protein>
    <recommendedName>
        <fullName evidence="8">Presenilin</fullName>
        <ecNumber evidence="8">3.4.23.-</ecNumber>
    </recommendedName>
</protein>
<dbReference type="PANTHER" id="PTHR10202">
    <property type="entry name" value="PRESENILIN"/>
    <property type="match status" value="1"/>
</dbReference>
<keyword evidence="6 8" id="KW-0333">Golgi apparatus</keyword>
<feature type="region of interest" description="Disordered" evidence="9">
    <location>
        <begin position="1"/>
        <end position="34"/>
    </location>
</feature>
<keyword evidence="8" id="KW-0645">Protease</keyword>
<comment type="similarity">
    <text evidence="1 8">Belongs to the peptidase A22A family.</text>
</comment>
<evidence type="ECO:0000256" key="2">
    <source>
        <dbReference type="ARBA" id="ARBA00022692"/>
    </source>
</evidence>
<proteinExistence type="inferred from homology"/>
<dbReference type="InterPro" id="IPR006639">
    <property type="entry name" value="Preselin/SPP"/>
</dbReference>